<feature type="transmembrane region" description="Helical" evidence="1">
    <location>
        <begin position="21"/>
        <end position="40"/>
    </location>
</feature>
<gene>
    <name evidence="2" type="ORF">ACHAWU_009550</name>
</gene>
<keyword evidence="1" id="KW-0812">Transmembrane</keyword>
<sequence length="141" mass="16592">MPKRKLLQIRLAREAGVSIPLYITNIFIWQLFVTILFPSLELISRIFGYVSYYYFYPNASGFGIIWEPLSAQSLSMSERAKHQIRCDWHRFSVNVGAIGRDGYRHPPSVSKHAPHIDIPRKGLKHWPWRRKMNVQRGIKDR</sequence>
<keyword evidence="3" id="KW-1185">Reference proteome</keyword>
<keyword evidence="1" id="KW-1133">Transmembrane helix</keyword>
<protein>
    <submittedName>
        <fullName evidence="2">Uncharacterized protein</fullName>
    </submittedName>
</protein>
<accession>A0ABD3MD80</accession>
<evidence type="ECO:0000313" key="2">
    <source>
        <dbReference type="EMBL" id="KAL3760589.1"/>
    </source>
</evidence>
<evidence type="ECO:0000256" key="1">
    <source>
        <dbReference type="SAM" id="Phobius"/>
    </source>
</evidence>
<reference evidence="2 3" key="1">
    <citation type="submission" date="2024-10" db="EMBL/GenBank/DDBJ databases">
        <title>Updated reference genomes for cyclostephanoid diatoms.</title>
        <authorList>
            <person name="Roberts W.R."/>
            <person name="Alverson A.J."/>
        </authorList>
    </citation>
    <scope>NUCLEOTIDE SEQUENCE [LARGE SCALE GENOMIC DNA]</scope>
    <source>
        <strain evidence="2 3">AJA232-27</strain>
    </source>
</reference>
<dbReference type="AlphaFoldDB" id="A0ABD3MD80"/>
<evidence type="ECO:0000313" key="3">
    <source>
        <dbReference type="Proteomes" id="UP001530293"/>
    </source>
</evidence>
<dbReference type="Proteomes" id="UP001530293">
    <property type="component" value="Unassembled WGS sequence"/>
</dbReference>
<keyword evidence="1" id="KW-0472">Membrane</keyword>
<dbReference type="EMBL" id="JALLBG020000181">
    <property type="protein sequence ID" value="KAL3760589.1"/>
    <property type="molecule type" value="Genomic_DNA"/>
</dbReference>
<proteinExistence type="predicted"/>
<name>A0ABD3MD80_9STRA</name>
<organism evidence="2 3">
    <name type="scientific">Discostella pseudostelligera</name>
    <dbReference type="NCBI Taxonomy" id="259834"/>
    <lineage>
        <taxon>Eukaryota</taxon>
        <taxon>Sar</taxon>
        <taxon>Stramenopiles</taxon>
        <taxon>Ochrophyta</taxon>
        <taxon>Bacillariophyta</taxon>
        <taxon>Coscinodiscophyceae</taxon>
        <taxon>Thalassiosirophycidae</taxon>
        <taxon>Stephanodiscales</taxon>
        <taxon>Stephanodiscaceae</taxon>
        <taxon>Discostella</taxon>
    </lineage>
</organism>
<comment type="caution">
    <text evidence="2">The sequence shown here is derived from an EMBL/GenBank/DDBJ whole genome shotgun (WGS) entry which is preliminary data.</text>
</comment>